<accession>A0A6H1ZWD2</accession>
<protein>
    <submittedName>
        <fullName evidence="1">Uncharacterized protein</fullName>
    </submittedName>
</protein>
<dbReference type="EMBL" id="MT144278">
    <property type="protein sequence ID" value="QJA51627.1"/>
    <property type="molecule type" value="Genomic_DNA"/>
</dbReference>
<reference evidence="1" key="1">
    <citation type="submission" date="2020-03" db="EMBL/GenBank/DDBJ databases">
        <title>The deep terrestrial virosphere.</title>
        <authorList>
            <person name="Holmfeldt K."/>
            <person name="Nilsson E."/>
            <person name="Simone D."/>
            <person name="Lopez-Fernandez M."/>
            <person name="Wu X."/>
            <person name="de Brujin I."/>
            <person name="Lundin D."/>
            <person name="Andersson A."/>
            <person name="Bertilsson S."/>
            <person name="Dopson M."/>
        </authorList>
    </citation>
    <scope>NUCLEOTIDE SEQUENCE</scope>
    <source>
        <strain evidence="1">TM448A02229</strain>
    </source>
</reference>
<name>A0A6H1ZWD2_9ZZZZ</name>
<gene>
    <name evidence="1" type="ORF">TM448A02229_0010</name>
</gene>
<proteinExistence type="predicted"/>
<sequence>MRLILSIRSYDWIDYAAGLILSESDIYHVMILLKDDDGSMCDCKNFCSQAIYEQRKFDLFNVGKKLGVKKLINLGYDADEIDINKLTSQLQLYLMLSGVNEVYCQYSLPILEILKNICNKLNIKLYFYNIEDRKDEYLMVVGKEIRLSNDIINIKNNLSNLTIGRYTIVVNNETKERFYYIYKELNNGTNKCNNN</sequence>
<organism evidence="1">
    <name type="scientific">viral metagenome</name>
    <dbReference type="NCBI Taxonomy" id="1070528"/>
    <lineage>
        <taxon>unclassified sequences</taxon>
        <taxon>metagenomes</taxon>
        <taxon>organismal metagenomes</taxon>
    </lineage>
</organism>
<dbReference type="AlphaFoldDB" id="A0A6H1ZWD2"/>
<evidence type="ECO:0000313" key="1">
    <source>
        <dbReference type="EMBL" id="QJA51627.1"/>
    </source>
</evidence>